<name>A0A058ZWC7_EUCGR</name>
<organism evidence="1">
    <name type="scientific">Eucalyptus grandis</name>
    <name type="common">Flooded gum</name>
    <dbReference type="NCBI Taxonomy" id="71139"/>
    <lineage>
        <taxon>Eukaryota</taxon>
        <taxon>Viridiplantae</taxon>
        <taxon>Streptophyta</taxon>
        <taxon>Embryophyta</taxon>
        <taxon>Tracheophyta</taxon>
        <taxon>Spermatophyta</taxon>
        <taxon>Magnoliopsida</taxon>
        <taxon>eudicotyledons</taxon>
        <taxon>Gunneridae</taxon>
        <taxon>Pentapetalae</taxon>
        <taxon>rosids</taxon>
        <taxon>malvids</taxon>
        <taxon>Myrtales</taxon>
        <taxon>Myrtaceae</taxon>
        <taxon>Myrtoideae</taxon>
        <taxon>Eucalypteae</taxon>
        <taxon>Eucalyptus</taxon>
    </lineage>
</organism>
<sequence length="97" mass="11237">MGLWVGRRNSRFRVLRLMNWVRNRILKMAKQKAPRNWIIILINPARQGSTFNFVSPPGSGGPEVHLLYLSKAFPQSRVRKRNRLRVISSLPNVNCKA</sequence>
<dbReference type="InParanoid" id="A0A058ZWC7"/>
<gene>
    <name evidence="1" type="ORF">EUGRSUZ_K00014</name>
</gene>
<accession>A0A058ZWC7</accession>
<dbReference type="EMBL" id="KK198763">
    <property type="protein sequence ID" value="KCW46098.1"/>
    <property type="molecule type" value="Genomic_DNA"/>
</dbReference>
<dbReference type="Gramene" id="KCW46098">
    <property type="protein sequence ID" value="KCW46098"/>
    <property type="gene ID" value="EUGRSUZ_K00014"/>
</dbReference>
<dbReference type="AlphaFoldDB" id="A0A058ZWC7"/>
<reference evidence="1" key="1">
    <citation type="submission" date="2013-07" db="EMBL/GenBank/DDBJ databases">
        <title>The genome of Eucalyptus grandis.</title>
        <authorList>
            <person name="Schmutz J."/>
            <person name="Hayes R."/>
            <person name="Myburg A."/>
            <person name="Tuskan G."/>
            <person name="Grattapaglia D."/>
            <person name="Rokhsar D.S."/>
        </authorList>
    </citation>
    <scope>NUCLEOTIDE SEQUENCE</scope>
    <source>
        <tissue evidence="1">Leaf extractions</tissue>
    </source>
</reference>
<proteinExistence type="predicted"/>
<evidence type="ECO:0000313" key="1">
    <source>
        <dbReference type="EMBL" id="KCW46098.1"/>
    </source>
</evidence>
<protein>
    <submittedName>
        <fullName evidence="1">Uncharacterized protein</fullName>
    </submittedName>
</protein>